<dbReference type="GO" id="GO:0005347">
    <property type="term" value="F:ATP transmembrane transporter activity"/>
    <property type="evidence" value="ECO:0007669"/>
    <property type="project" value="InterPro"/>
</dbReference>
<dbReference type="Gene3D" id="1.50.40.10">
    <property type="entry name" value="Mitochondrial carrier domain"/>
    <property type="match status" value="1"/>
</dbReference>
<evidence type="ECO:0000256" key="8">
    <source>
        <dbReference type="ARBA" id="ARBA00023140"/>
    </source>
</evidence>
<evidence type="ECO:0000256" key="7">
    <source>
        <dbReference type="ARBA" id="ARBA00023136"/>
    </source>
</evidence>
<evidence type="ECO:0000256" key="1">
    <source>
        <dbReference type="ARBA" id="ARBA00004585"/>
    </source>
</evidence>
<evidence type="ECO:0000256" key="5">
    <source>
        <dbReference type="ARBA" id="ARBA00022737"/>
    </source>
</evidence>
<organism evidence="11">
    <name type="scientific">Octactis speculum</name>
    <dbReference type="NCBI Taxonomy" id="3111310"/>
    <lineage>
        <taxon>Eukaryota</taxon>
        <taxon>Sar</taxon>
        <taxon>Stramenopiles</taxon>
        <taxon>Ochrophyta</taxon>
        <taxon>Dictyochophyceae</taxon>
        <taxon>Dictyochales</taxon>
        <taxon>Dictyochaceae</taxon>
        <taxon>Octactis</taxon>
    </lineage>
</organism>
<dbReference type="AlphaFoldDB" id="A0A7S2H486"/>
<evidence type="ECO:0000256" key="2">
    <source>
        <dbReference type="ARBA" id="ARBA00006375"/>
    </source>
</evidence>
<feature type="repeat" description="Solcar" evidence="9">
    <location>
        <begin position="3"/>
        <end position="81"/>
    </location>
</feature>
<evidence type="ECO:0000256" key="4">
    <source>
        <dbReference type="ARBA" id="ARBA00022692"/>
    </source>
</evidence>
<proteinExistence type="inferred from homology"/>
<dbReference type="GO" id="GO:0007031">
    <property type="term" value="P:peroxisome organization"/>
    <property type="evidence" value="ECO:0007669"/>
    <property type="project" value="TreeGrafter"/>
</dbReference>
<feature type="repeat" description="Solcar" evidence="9">
    <location>
        <begin position="97"/>
        <end position="184"/>
    </location>
</feature>
<keyword evidence="6" id="KW-1133">Transmembrane helix</keyword>
<accession>A0A7S2H486</accession>
<dbReference type="InterPro" id="IPR023395">
    <property type="entry name" value="MCP_dom_sf"/>
</dbReference>
<evidence type="ECO:0000256" key="6">
    <source>
        <dbReference type="ARBA" id="ARBA00022989"/>
    </source>
</evidence>
<evidence type="ECO:0000313" key="11">
    <source>
        <dbReference type="EMBL" id="CAD9480030.1"/>
    </source>
</evidence>
<dbReference type="GO" id="GO:0015217">
    <property type="term" value="F:ADP transmembrane transporter activity"/>
    <property type="evidence" value="ECO:0007669"/>
    <property type="project" value="InterPro"/>
</dbReference>
<name>A0A7S2H486_9STRA</name>
<evidence type="ECO:0000256" key="10">
    <source>
        <dbReference type="RuleBase" id="RU000488"/>
    </source>
</evidence>
<dbReference type="Pfam" id="PF00153">
    <property type="entry name" value="Mito_carr"/>
    <property type="match status" value="2"/>
</dbReference>
<keyword evidence="8" id="KW-0576">Peroxisome</keyword>
<dbReference type="PROSITE" id="PS50920">
    <property type="entry name" value="SOLCAR"/>
    <property type="match status" value="2"/>
</dbReference>
<dbReference type="EMBL" id="HBGS01056960">
    <property type="protein sequence ID" value="CAD9480030.1"/>
    <property type="molecule type" value="Transcribed_RNA"/>
</dbReference>
<evidence type="ECO:0000256" key="3">
    <source>
        <dbReference type="ARBA" id="ARBA00022448"/>
    </source>
</evidence>
<dbReference type="PANTHER" id="PTHR46650">
    <property type="entry name" value="PEROXISOMAL ADENINE NUCLEOTIDE TRANSPORTER 1"/>
    <property type="match status" value="1"/>
</dbReference>
<dbReference type="GO" id="GO:0005778">
    <property type="term" value="C:peroxisomal membrane"/>
    <property type="evidence" value="ECO:0007669"/>
    <property type="project" value="UniProtKB-SubCell"/>
</dbReference>
<keyword evidence="5" id="KW-0677">Repeat</keyword>
<reference evidence="11" key="1">
    <citation type="submission" date="2021-01" db="EMBL/GenBank/DDBJ databases">
        <authorList>
            <person name="Corre E."/>
            <person name="Pelletier E."/>
            <person name="Niang G."/>
            <person name="Scheremetjew M."/>
            <person name="Finn R."/>
            <person name="Kale V."/>
            <person name="Holt S."/>
            <person name="Cochrane G."/>
            <person name="Meng A."/>
            <person name="Brown T."/>
            <person name="Cohen L."/>
        </authorList>
    </citation>
    <scope>NUCLEOTIDE SEQUENCE</scope>
    <source>
        <strain evidence="11">CCMP1381</strain>
    </source>
</reference>
<keyword evidence="7 9" id="KW-0472">Membrane</keyword>
<dbReference type="InterPro" id="IPR018108">
    <property type="entry name" value="MCP_transmembrane"/>
</dbReference>
<comment type="subcellular location">
    <subcellularLocation>
        <location evidence="1">Peroxisome membrane</location>
        <topology evidence="1">Multi-pass membrane protein</topology>
    </subcellularLocation>
</comment>
<protein>
    <recommendedName>
        <fullName evidence="12">ADP,ATP carrier protein</fullName>
    </recommendedName>
</protein>
<evidence type="ECO:0000256" key="9">
    <source>
        <dbReference type="PROSITE-ProRule" id="PRU00282"/>
    </source>
</evidence>
<sequence length="198" mass="22283">MSGSLLVGYLADWCHMPLTLPMEVVTKRLQTAKKRSSLFVVIQNIIEEKGLLGFYSGIAAYLVLCMKPAIQYSIYDHLRTFHLGERRKGAQRATTELSASQAFLLGALSRAVATIVVYPYIRAKVLLQAERTSDAKGGCIQDILRRVFRSEGFLALYRGVEPELFRGMLSSAIMLMVKERIYSFNKKLILGTKRDIKS</sequence>
<keyword evidence="4 9" id="KW-0812">Transmembrane</keyword>
<evidence type="ECO:0008006" key="12">
    <source>
        <dbReference type="Google" id="ProtNLM"/>
    </source>
</evidence>
<dbReference type="SUPFAM" id="SSF103506">
    <property type="entry name" value="Mitochondrial carrier"/>
    <property type="match status" value="1"/>
</dbReference>
<dbReference type="PANTHER" id="PTHR46650:SF1">
    <property type="entry name" value="PEROXISOMAL ADENINE NUCLEOTIDE TRANSPORTER 1"/>
    <property type="match status" value="1"/>
</dbReference>
<gene>
    <name evidence="11" type="ORF">DSPE1174_LOCUS29692</name>
</gene>
<dbReference type="InterPro" id="IPR045900">
    <property type="entry name" value="Peroxisomal_Ade_carrier"/>
</dbReference>
<keyword evidence="3 10" id="KW-0813">Transport</keyword>
<dbReference type="GO" id="GO:0006635">
    <property type="term" value="P:fatty acid beta-oxidation"/>
    <property type="evidence" value="ECO:0007669"/>
    <property type="project" value="InterPro"/>
</dbReference>
<comment type="similarity">
    <text evidence="2 10">Belongs to the mitochondrial carrier (TC 2.A.29) family.</text>
</comment>